<organism evidence="11 12">
    <name type="scientific">Legionella drozanskii LLAP-1</name>
    <dbReference type="NCBI Taxonomy" id="1212489"/>
    <lineage>
        <taxon>Bacteria</taxon>
        <taxon>Pseudomonadati</taxon>
        <taxon>Pseudomonadota</taxon>
        <taxon>Gammaproteobacteria</taxon>
        <taxon>Legionellales</taxon>
        <taxon>Legionellaceae</taxon>
        <taxon>Legionella</taxon>
    </lineage>
</organism>
<dbReference type="PIRSF" id="PIRSF016636">
    <property type="entry name" value="AlgI_DltB"/>
    <property type="match status" value="1"/>
</dbReference>
<evidence type="ECO:0000256" key="9">
    <source>
        <dbReference type="PIRNR" id="PIRNR016636"/>
    </source>
</evidence>
<dbReference type="PANTHER" id="PTHR13285">
    <property type="entry name" value="ACYLTRANSFERASE"/>
    <property type="match status" value="1"/>
</dbReference>
<keyword evidence="4 9" id="KW-1003">Cell membrane</keyword>
<dbReference type="InterPro" id="IPR024194">
    <property type="entry name" value="Ac/AlaTfrase_AlgI/DltB"/>
</dbReference>
<feature type="transmembrane region" description="Helical" evidence="10">
    <location>
        <begin position="357"/>
        <end position="374"/>
    </location>
</feature>
<proteinExistence type="inferred from homology"/>
<keyword evidence="12" id="KW-1185">Reference proteome</keyword>
<evidence type="ECO:0000256" key="7">
    <source>
        <dbReference type="ARBA" id="ARBA00022989"/>
    </source>
</evidence>
<sequence>MLFSSPFFLFIFIPLVFFLFFMAPLKAKNTVLLIASFLFYFWGEPRFFFIAVLSTCCDYYLCNQIFRAERKTKALIFLNIGILLNVFMLFYYKYLDFFIGSTNVFFSYLNLQPVPILKIALPIGISFIVFEKITYLVDVYRGISKPASSLKNYLLYIFFFPKLLAGPIVKYHDIAAQLKNHYQTLDNFIHGFKRFLLGLVKKVLVADTVAELADKIFSLPPDQLGFYHAWLGLLCFSLQIYLDFSAYSDMAIGLARMFGFKLLENFNMPYLATSFTDFWRRWHISLSTWIREYLYYPLGGNRYGIFRTYSNLWICFLISGLWHGANWNFVIWGAYNGFFLVIDKLGWLRISNFLPRYVNVIFTLVFVMFGWVIFRTNSVTELLNFFAALFHPSRESSFIYITYDIWVAIIAAIMISFIPSMDTIRSWNSLKNHRLIEHWMISALSFFAVSRVVAATFKSFLYFRF</sequence>
<keyword evidence="9" id="KW-0808">Transferase</keyword>
<feature type="transmembrane region" description="Helical" evidence="10">
    <location>
        <begin position="153"/>
        <end position="172"/>
    </location>
</feature>
<keyword evidence="9" id="KW-0012">Acyltransferase</keyword>
<feature type="transmembrane region" description="Helical" evidence="10">
    <location>
        <begin position="114"/>
        <end position="133"/>
    </location>
</feature>
<dbReference type="InterPro" id="IPR004299">
    <property type="entry name" value="MBOAT_fam"/>
</dbReference>
<reference evidence="11 12" key="1">
    <citation type="submission" date="2015-11" db="EMBL/GenBank/DDBJ databases">
        <title>Genomic analysis of 38 Legionella species identifies large and diverse effector repertoires.</title>
        <authorList>
            <person name="Burstein D."/>
            <person name="Amaro F."/>
            <person name="Zusman T."/>
            <person name="Lifshitz Z."/>
            <person name="Cohen O."/>
            <person name="Gilbert J.A."/>
            <person name="Pupko T."/>
            <person name="Shuman H.A."/>
            <person name="Segal G."/>
        </authorList>
    </citation>
    <scope>NUCLEOTIDE SEQUENCE [LARGE SCALE GENOMIC DNA]</scope>
    <source>
        <strain evidence="11 12">ATCC 700990</strain>
    </source>
</reference>
<evidence type="ECO:0000256" key="8">
    <source>
        <dbReference type="ARBA" id="ARBA00023136"/>
    </source>
</evidence>
<keyword evidence="8 9" id="KW-0472">Membrane</keyword>
<dbReference type="GO" id="GO:0005886">
    <property type="term" value="C:plasma membrane"/>
    <property type="evidence" value="ECO:0007669"/>
    <property type="project" value="UniProtKB-SubCell"/>
</dbReference>
<evidence type="ECO:0000256" key="6">
    <source>
        <dbReference type="ARBA" id="ARBA00022841"/>
    </source>
</evidence>
<comment type="caution">
    <text evidence="11">The sequence shown here is derived from an EMBL/GenBank/DDBJ whole genome shotgun (WGS) entry which is preliminary data.</text>
</comment>
<accession>A0A0W0SVT1</accession>
<dbReference type="EC" id="2.3.1.-" evidence="9"/>
<evidence type="ECO:0000256" key="10">
    <source>
        <dbReference type="SAM" id="Phobius"/>
    </source>
</evidence>
<evidence type="ECO:0000256" key="1">
    <source>
        <dbReference type="ARBA" id="ARBA00004651"/>
    </source>
</evidence>
<dbReference type="InterPro" id="IPR028362">
    <property type="entry name" value="AlgI"/>
</dbReference>
<dbReference type="PIRSF" id="PIRSF500217">
    <property type="entry name" value="AlgI"/>
    <property type="match status" value="1"/>
</dbReference>
<feature type="transmembrane region" description="Helical" evidence="10">
    <location>
        <begin position="304"/>
        <end position="323"/>
    </location>
</feature>
<dbReference type="InterPro" id="IPR051085">
    <property type="entry name" value="MB_O-acyltransferase"/>
</dbReference>
<dbReference type="AlphaFoldDB" id="A0A0W0SVT1"/>
<dbReference type="GO" id="GO:0042121">
    <property type="term" value="P:alginic acid biosynthetic process"/>
    <property type="evidence" value="ECO:0007669"/>
    <property type="project" value="UniProtKB-UniRule"/>
</dbReference>
<dbReference type="OrthoDB" id="139172at2"/>
<dbReference type="Pfam" id="PF03062">
    <property type="entry name" value="MBOAT"/>
    <property type="match status" value="1"/>
</dbReference>
<feature type="transmembrane region" description="Helical" evidence="10">
    <location>
        <begin position="439"/>
        <end position="463"/>
    </location>
</feature>
<dbReference type="PATRIC" id="fig|1212489.4.peg.1175"/>
<dbReference type="UniPathway" id="UPA00286"/>
<comment type="pathway">
    <text evidence="2 9">Glycan biosynthesis; alginate biosynthesis.</text>
</comment>
<feature type="transmembrane region" description="Helical" evidence="10">
    <location>
        <begin position="7"/>
        <end position="25"/>
    </location>
</feature>
<keyword evidence="5 9" id="KW-0812">Transmembrane</keyword>
<feature type="transmembrane region" description="Helical" evidence="10">
    <location>
        <begin position="74"/>
        <end position="94"/>
    </location>
</feature>
<comment type="subcellular location">
    <subcellularLocation>
        <location evidence="9">Cell inner membrane</location>
    </subcellularLocation>
    <subcellularLocation>
        <location evidence="1">Cell membrane</location>
        <topology evidence="1">Multi-pass membrane protein</topology>
    </subcellularLocation>
</comment>
<dbReference type="STRING" id="1212489.Ldro_1117"/>
<gene>
    <name evidence="11" type="ORF">Ldro_1117</name>
</gene>
<dbReference type="EMBL" id="LNXY01000020">
    <property type="protein sequence ID" value="KTC87498.1"/>
    <property type="molecule type" value="Genomic_DNA"/>
</dbReference>
<evidence type="ECO:0000256" key="3">
    <source>
        <dbReference type="ARBA" id="ARBA00010323"/>
    </source>
</evidence>
<evidence type="ECO:0000313" key="12">
    <source>
        <dbReference type="Proteomes" id="UP000054736"/>
    </source>
</evidence>
<keyword evidence="9" id="KW-0997">Cell inner membrane</keyword>
<keyword evidence="7 10" id="KW-1133">Transmembrane helix</keyword>
<protein>
    <recommendedName>
        <fullName evidence="9">Probable alginate O-acetylase</fullName>
        <ecNumber evidence="9">2.3.1.-</ecNumber>
    </recommendedName>
</protein>
<dbReference type="PANTHER" id="PTHR13285:SF18">
    <property type="entry name" value="PROTEIN-CYSTEINE N-PALMITOYLTRANSFERASE RASP"/>
    <property type="match status" value="1"/>
</dbReference>
<name>A0A0W0SVT1_9GAMM</name>
<comment type="similarity">
    <text evidence="3 9">Belongs to the membrane-bound acyltransferase family.</text>
</comment>
<evidence type="ECO:0000256" key="2">
    <source>
        <dbReference type="ARBA" id="ARBA00005182"/>
    </source>
</evidence>
<evidence type="ECO:0000256" key="5">
    <source>
        <dbReference type="ARBA" id="ARBA00022692"/>
    </source>
</evidence>
<dbReference type="GO" id="GO:0016746">
    <property type="term" value="F:acyltransferase activity"/>
    <property type="evidence" value="ECO:0007669"/>
    <property type="project" value="UniProtKB-KW"/>
</dbReference>
<feature type="transmembrane region" description="Helical" evidence="10">
    <location>
        <begin position="227"/>
        <end position="247"/>
    </location>
</feature>
<keyword evidence="6 9" id="KW-0016">Alginate biosynthesis</keyword>
<feature type="transmembrane region" description="Helical" evidence="10">
    <location>
        <begin position="398"/>
        <end position="418"/>
    </location>
</feature>
<evidence type="ECO:0000313" key="11">
    <source>
        <dbReference type="EMBL" id="KTC87498.1"/>
    </source>
</evidence>
<dbReference type="Proteomes" id="UP000054736">
    <property type="component" value="Unassembled WGS sequence"/>
</dbReference>
<evidence type="ECO:0000256" key="4">
    <source>
        <dbReference type="ARBA" id="ARBA00022475"/>
    </source>
</evidence>